<feature type="binding site" evidence="9">
    <location>
        <position position="145"/>
    </location>
    <ligand>
        <name>Cu cation</name>
        <dbReference type="ChEBI" id="CHEBI:23378"/>
    </ligand>
</feature>
<dbReference type="GO" id="GO:0016020">
    <property type="term" value="C:membrane"/>
    <property type="evidence" value="ECO:0007669"/>
    <property type="project" value="UniProtKB-SubCell"/>
</dbReference>
<evidence type="ECO:0000256" key="7">
    <source>
        <dbReference type="ARBA" id="ARBA00023008"/>
    </source>
</evidence>
<evidence type="ECO:0000256" key="3">
    <source>
        <dbReference type="ARBA" id="ARBA00022448"/>
    </source>
</evidence>
<evidence type="ECO:0000256" key="6">
    <source>
        <dbReference type="ARBA" id="ARBA00022982"/>
    </source>
</evidence>
<dbReference type="AlphaFoldDB" id="A0ABD5P6F2"/>
<dbReference type="PANTHER" id="PTHR34192:SF10">
    <property type="entry name" value="PLASTOCYANIN MAJOR ISOFORM, CHLOROPLASTIC-RELATED"/>
    <property type="match status" value="1"/>
</dbReference>
<sequence>MATNDGVTRRTLLKLTGAVTIPVAVAGCLSHKANGVEEDESWEYVDDEADYNGWLDETESYTGTVDWTGRDEVTVSVGTGNYGYQYSPAAIRVDEGTTVVWEWTGEGGPHDVVATDERFESDNHRRAGETFKYTFEETGVCTYFCRPHEAVGMKGAVDVV</sequence>
<evidence type="ECO:0000256" key="2">
    <source>
        <dbReference type="ARBA" id="ARBA00004418"/>
    </source>
</evidence>
<keyword evidence="5" id="KW-0574">Periplasm</keyword>
<dbReference type="InterPro" id="IPR000923">
    <property type="entry name" value="BlueCu_1"/>
</dbReference>
<evidence type="ECO:0000256" key="5">
    <source>
        <dbReference type="ARBA" id="ARBA00022764"/>
    </source>
</evidence>
<name>A0ABD5P6F2_9EURY</name>
<keyword evidence="3" id="KW-0813">Transport</keyword>
<evidence type="ECO:0000259" key="10">
    <source>
        <dbReference type="Pfam" id="PF00127"/>
    </source>
</evidence>
<dbReference type="PRINTS" id="PR00155">
    <property type="entry name" value="AMICYANIN"/>
</dbReference>
<feature type="binding site" evidence="9">
    <location>
        <position position="148"/>
    </location>
    <ligand>
        <name>Cu cation</name>
        <dbReference type="ChEBI" id="CHEBI:23378"/>
    </ligand>
</feature>
<keyword evidence="8" id="KW-0472">Membrane</keyword>
<evidence type="ECO:0000313" key="12">
    <source>
        <dbReference type="Proteomes" id="UP001595821"/>
    </source>
</evidence>
<gene>
    <name evidence="11" type="ORF">ACFOZ7_22950</name>
</gene>
<comment type="cofactor">
    <cofactor evidence="9">
        <name>Cu cation</name>
        <dbReference type="ChEBI" id="CHEBI:23378"/>
    </cofactor>
    <text evidence="9">Binds 1 copper ion per subunit.</text>
</comment>
<accession>A0ABD5P6F2</accession>
<dbReference type="InterPro" id="IPR008972">
    <property type="entry name" value="Cupredoxin"/>
</dbReference>
<evidence type="ECO:0000256" key="1">
    <source>
        <dbReference type="ARBA" id="ARBA00004370"/>
    </source>
</evidence>
<evidence type="ECO:0000313" key="11">
    <source>
        <dbReference type="EMBL" id="MFC4249757.1"/>
    </source>
</evidence>
<feature type="binding site" evidence="9">
    <location>
        <position position="110"/>
    </location>
    <ligand>
        <name>Cu cation</name>
        <dbReference type="ChEBI" id="CHEBI:23378"/>
    </ligand>
</feature>
<dbReference type="EMBL" id="JBHSDJ010000133">
    <property type="protein sequence ID" value="MFC4249757.1"/>
    <property type="molecule type" value="Genomic_DNA"/>
</dbReference>
<dbReference type="InterPro" id="IPR006311">
    <property type="entry name" value="TAT_signal"/>
</dbReference>
<evidence type="ECO:0000256" key="4">
    <source>
        <dbReference type="ARBA" id="ARBA00022723"/>
    </source>
</evidence>
<dbReference type="RefSeq" id="WP_246972897.1">
    <property type="nucleotide sequence ID" value="NZ_CP095397.1"/>
</dbReference>
<evidence type="ECO:0000256" key="9">
    <source>
        <dbReference type="PIRSR" id="PIRSR602386-1"/>
    </source>
</evidence>
<dbReference type="GO" id="GO:0042597">
    <property type="term" value="C:periplasmic space"/>
    <property type="evidence" value="ECO:0007669"/>
    <property type="project" value="UniProtKB-SubCell"/>
</dbReference>
<reference evidence="11 12" key="1">
    <citation type="journal article" date="2014" name="Int. J. Syst. Evol. Microbiol.">
        <title>Complete genome sequence of Corynebacterium casei LMG S-19264T (=DSM 44701T), isolated from a smear-ripened cheese.</title>
        <authorList>
            <consortium name="US DOE Joint Genome Institute (JGI-PGF)"/>
            <person name="Walter F."/>
            <person name="Albersmeier A."/>
            <person name="Kalinowski J."/>
            <person name="Ruckert C."/>
        </authorList>
    </citation>
    <scope>NUCLEOTIDE SEQUENCE [LARGE SCALE GENOMIC DNA]</scope>
    <source>
        <strain evidence="11 12">IBRC-M 10912</strain>
    </source>
</reference>
<dbReference type="PROSITE" id="PS51318">
    <property type="entry name" value="TAT"/>
    <property type="match status" value="1"/>
</dbReference>
<dbReference type="InterPro" id="IPR017533">
    <property type="entry name" value="Halocyanin"/>
</dbReference>
<keyword evidence="4 9" id="KW-0479">Metal-binding</keyword>
<evidence type="ECO:0000256" key="8">
    <source>
        <dbReference type="ARBA" id="ARBA00023136"/>
    </source>
</evidence>
<comment type="subcellular location">
    <subcellularLocation>
        <location evidence="1">Membrane</location>
    </subcellularLocation>
    <subcellularLocation>
        <location evidence="2">Periplasm</location>
    </subcellularLocation>
</comment>
<dbReference type="Pfam" id="PF00127">
    <property type="entry name" value="Copper-bind"/>
    <property type="match status" value="1"/>
</dbReference>
<dbReference type="NCBIfam" id="TIGR03102">
    <property type="entry name" value="halo_cynanin"/>
    <property type="match status" value="1"/>
</dbReference>
<dbReference type="GO" id="GO:0046872">
    <property type="term" value="F:metal ion binding"/>
    <property type="evidence" value="ECO:0007669"/>
    <property type="project" value="UniProtKB-KW"/>
</dbReference>
<dbReference type="SUPFAM" id="SSF49503">
    <property type="entry name" value="Cupredoxins"/>
    <property type="match status" value="1"/>
</dbReference>
<dbReference type="GeneID" id="71853249"/>
<keyword evidence="6" id="KW-0249">Electron transport</keyword>
<organism evidence="11 12">
    <name type="scientific">Natribaculum luteum</name>
    <dbReference type="NCBI Taxonomy" id="1586232"/>
    <lineage>
        <taxon>Archaea</taxon>
        <taxon>Methanobacteriati</taxon>
        <taxon>Methanobacteriota</taxon>
        <taxon>Stenosarchaea group</taxon>
        <taxon>Halobacteria</taxon>
        <taxon>Halobacteriales</taxon>
        <taxon>Natrialbaceae</taxon>
        <taxon>Natribaculum</taxon>
    </lineage>
</organism>
<dbReference type="InterPro" id="IPR002386">
    <property type="entry name" value="Amicyanin/Pseudoazurin"/>
</dbReference>
<keyword evidence="7 9" id="KW-0186">Copper</keyword>
<proteinExistence type="predicted"/>
<dbReference type="Proteomes" id="UP001595821">
    <property type="component" value="Unassembled WGS sequence"/>
</dbReference>
<comment type="caution">
    <text evidence="11">The sequence shown here is derived from an EMBL/GenBank/DDBJ whole genome shotgun (WGS) entry which is preliminary data.</text>
</comment>
<dbReference type="Gene3D" id="2.60.40.420">
    <property type="entry name" value="Cupredoxins - blue copper proteins"/>
    <property type="match status" value="1"/>
</dbReference>
<protein>
    <submittedName>
        <fullName evidence="11">Halocyanin domain-containing protein</fullName>
    </submittedName>
</protein>
<feature type="binding site" evidence="9">
    <location>
        <position position="153"/>
    </location>
    <ligand>
        <name>Cu cation</name>
        <dbReference type="ChEBI" id="CHEBI:23378"/>
    </ligand>
</feature>
<feature type="domain" description="Blue (type 1) copper" evidence="10">
    <location>
        <begin position="74"/>
        <end position="159"/>
    </location>
</feature>
<dbReference type="PANTHER" id="PTHR34192">
    <property type="entry name" value="PLASTOCYANIN MAJOR ISOFORM, CHLOROPLASTIC-RELATED"/>
    <property type="match status" value="1"/>
</dbReference>
<dbReference type="CDD" id="cd04220">
    <property type="entry name" value="Halocyanin"/>
    <property type="match status" value="1"/>
</dbReference>